<evidence type="ECO:0000313" key="1">
    <source>
        <dbReference type="EnsemblMetazoa" id="Aqu2.1.35643_001"/>
    </source>
</evidence>
<proteinExistence type="predicted"/>
<reference evidence="1" key="1">
    <citation type="submission" date="2017-05" db="UniProtKB">
        <authorList>
            <consortium name="EnsemblMetazoa"/>
        </authorList>
    </citation>
    <scope>IDENTIFICATION</scope>
</reference>
<organism evidence="1">
    <name type="scientific">Amphimedon queenslandica</name>
    <name type="common">Sponge</name>
    <dbReference type="NCBI Taxonomy" id="400682"/>
    <lineage>
        <taxon>Eukaryota</taxon>
        <taxon>Metazoa</taxon>
        <taxon>Porifera</taxon>
        <taxon>Demospongiae</taxon>
        <taxon>Heteroscleromorpha</taxon>
        <taxon>Haplosclerida</taxon>
        <taxon>Niphatidae</taxon>
        <taxon>Amphimedon</taxon>
    </lineage>
</organism>
<name>A0A1X7V6M2_AMPQE</name>
<dbReference type="EnsemblMetazoa" id="Aqu2.1.35643_001">
    <property type="protein sequence ID" value="Aqu2.1.35643_001"/>
    <property type="gene ID" value="Aqu2.1.35643"/>
</dbReference>
<dbReference type="AlphaFoldDB" id="A0A1X7V6M2"/>
<protein>
    <submittedName>
        <fullName evidence="1">Uncharacterized protein</fullName>
    </submittedName>
</protein>
<dbReference type="InParanoid" id="A0A1X7V6M2"/>
<sequence>SIMFIIDNCGCAIKIRKIATGNVSGVSIPKRGSSGCKRANTGKTSVLKMPISGSTPDWSVYSLYSDACIHSTSVNVSLYATCSIPPQRNAMMTCSKCL</sequence>
<accession>A0A1X7V6M2</accession>